<dbReference type="Gene3D" id="3.40.50.970">
    <property type="match status" value="1"/>
</dbReference>
<name>B2IYN6_NOSP7</name>
<evidence type="ECO:0000313" key="9">
    <source>
        <dbReference type="EMBL" id="ACC81619.1"/>
    </source>
</evidence>
<dbReference type="OrthoDB" id="8732661at2"/>
<dbReference type="InterPro" id="IPR033248">
    <property type="entry name" value="Transketolase_C"/>
</dbReference>
<dbReference type="InterPro" id="IPR005475">
    <property type="entry name" value="Transketolase-like_Pyr-bd"/>
</dbReference>
<dbReference type="Pfam" id="PF02780">
    <property type="entry name" value="Transketolase_C"/>
    <property type="match status" value="1"/>
</dbReference>
<reference evidence="9 10" key="2">
    <citation type="journal article" date="2013" name="Plant Physiol.">
        <title>A Nostoc punctiforme Sugar Transporter Necessary to Establish a Cyanobacterium-Plant Symbiosis.</title>
        <authorList>
            <person name="Ekman M."/>
            <person name="Picossi S."/>
            <person name="Campbell E.L."/>
            <person name="Meeks J.C."/>
            <person name="Flores E."/>
        </authorList>
    </citation>
    <scope>NUCLEOTIDE SEQUENCE [LARGE SCALE GENOMIC DNA]</scope>
    <source>
        <strain evidence="10">ATCC 29133 / PCC 73102</strain>
    </source>
</reference>
<gene>
    <name evidence="9" type="ordered locus">Npun_F3161</name>
</gene>
<keyword evidence="6 7" id="KW-0670">Pyruvate</keyword>
<evidence type="ECO:0000256" key="5">
    <source>
        <dbReference type="ARBA" id="ARBA00023052"/>
    </source>
</evidence>
<dbReference type="GO" id="GO:0004739">
    <property type="term" value="F:pyruvate dehydrogenase (acetyl-transferring) activity"/>
    <property type="evidence" value="ECO:0007669"/>
    <property type="project" value="UniProtKB-UniRule"/>
</dbReference>
<dbReference type="KEGG" id="npu:Npun_F3161"/>
<dbReference type="eggNOG" id="COG0022">
    <property type="taxonomic scope" value="Bacteria"/>
</dbReference>
<evidence type="ECO:0000256" key="6">
    <source>
        <dbReference type="ARBA" id="ARBA00023317"/>
    </source>
</evidence>
<dbReference type="STRING" id="63737.Npun_F3161"/>
<dbReference type="PANTHER" id="PTHR11624">
    <property type="entry name" value="DEHYDROGENASE RELATED"/>
    <property type="match status" value="1"/>
</dbReference>
<keyword evidence="4 7" id="KW-0560">Oxidoreductase</keyword>
<comment type="cofactor">
    <cofactor evidence="1 7">
        <name>thiamine diphosphate</name>
        <dbReference type="ChEBI" id="CHEBI:58937"/>
    </cofactor>
</comment>
<sequence>METTLKRTERVVENLNRALHHIFAVDPQVFLIGEDILDPYGGAFKVGKGLSSNYPDRVLTTPISEEAIVGIGGGLALCGNKPIIEIMFGDFIALGFDQILNFASKSVSMYGTKLDLNMIVRCAVGGNRGYGPTHSQSLQKHFVGIPNLYLFELSPLHDNIAVFEKLVNLTFPCIFFEDKVLYTQRIYADGLIDDLFSYEFLDSAKNFARIYADSFEENNCLLISPGGLVPRCLAAARELFIDWEIETQIIVPSQLYPFELETIIDLLADSTHIFIVEDSVAGGTWGSEVAHQIYSRLWGKLKNPVKLIHSKNSIIPSSAHLEKQVIVQKEDICNSVKEAVLYV</sequence>
<dbReference type="InterPro" id="IPR009014">
    <property type="entry name" value="Transketo_C/PFOR_II"/>
</dbReference>
<accession>B2IYN6</accession>
<dbReference type="EC" id="1.2.4.1" evidence="2 7"/>
<protein>
    <recommendedName>
        <fullName evidence="3 7">Pyruvate dehydrogenase E1 component subunit beta</fullName>
        <ecNumber evidence="2 7">1.2.4.1</ecNumber>
    </recommendedName>
</protein>
<evidence type="ECO:0000256" key="1">
    <source>
        <dbReference type="ARBA" id="ARBA00001964"/>
    </source>
</evidence>
<keyword evidence="5 7" id="KW-0786">Thiamine pyrophosphate</keyword>
<evidence type="ECO:0000256" key="2">
    <source>
        <dbReference type="ARBA" id="ARBA00012281"/>
    </source>
</evidence>
<comment type="function">
    <text evidence="7">The pyruvate dehydrogenase complex catalyzes the overall conversion of pyruvate to acetyl-CoA and CO2.</text>
</comment>
<evidence type="ECO:0000313" key="10">
    <source>
        <dbReference type="Proteomes" id="UP000001191"/>
    </source>
</evidence>
<dbReference type="HOGENOM" id="CLU_012907_1_0_3"/>
<dbReference type="Gene3D" id="3.40.50.920">
    <property type="match status" value="1"/>
</dbReference>
<keyword evidence="10" id="KW-1185">Reference proteome</keyword>
<feature type="domain" description="Transketolase-like pyrimidine-binding" evidence="8">
    <location>
        <begin position="9"/>
        <end position="184"/>
    </location>
</feature>
<dbReference type="Pfam" id="PF02779">
    <property type="entry name" value="Transket_pyr"/>
    <property type="match status" value="1"/>
</dbReference>
<dbReference type="SUPFAM" id="SSF52922">
    <property type="entry name" value="TK C-terminal domain-like"/>
    <property type="match status" value="1"/>
</dbReference>
<evidence type="ECO:0000256" key="4">
    <source>
        <dbReference type="ARBA" id="ARBA00023002"/>
    </source>
</evidence>
<dbReference type="AlphaFoldDB" id="B2IYN6"/>
<evidence type="ECO:0000256" key="7">
    <source>
        <dbReference type="RuleBase" id="RU364074"/>
    </source>
</evidence>
<dbReference type="RefSeq" id="WP_012409600.1">
    <property type="nucleotide sequence ID" value="NC_010628.1"/>
</dbReference>
<reference evidence="10" key="1">
    <citation type="submission" date="2008-04" db="EMBL/GenBank/DDBJ databases">
        <title>Complete sequence of chromosome of Nostoc punctiforme ATCC 29133.</title>
        <authorList>
            <consortium name="US DOE Joint Genome Institute"/>
            <person name="Copeland A."/>
            <person name="Lucas S."/>
            <person name="Lapidus A."/>
            <person name="Glavina del Rio T."/>
            <person name="Dalin E."/>
            <person name="Tice H."/>
            <person name="Pitluck S."/>
            <person name="Chain P."/>
            <person name="Malfatti S."/>
            <person name="Shin M."/>
            <person name="Vergez L."/>
            <person name="Schmutz J."/>
            <person name="Larimer F."/>
            <person name="Land M."/>
            <person name="Hauser L."/>
            <person name="Kyrpides N."/>
            <person name="Kim E."/>
            <person name="Meeks J.C."/>
            <person name="Elhai J."/>
            <person name="Campbell E.L."/>
            <person name="Thiel T."/>
            <person name="Longmire J."/>
            <person name="Potts M."/>
            <person name="Atlas R."/>
        </authorList>
    </citation>
    <scope>NUCLEOTIDE SEQUENCE [LARGE SCALE GENOMIC DNA]</scope>
    <source>
        <strain evidence="10">ATCC 29133 / PCC 73102</strain>
    </source>
</reference>
<dbReference type="InterPro" id="IPR029061">
    <property type="entry name" value="THDP-binding"/>
</dbReference>
<dbReference type="SUPFAM" id="SSF52518">
    <property type="entry name" value="Thiamin diphosphate-binding fold (THDP-binding)"/>
    <property type="match status" value="1"/>
</dbReference>
<evidence type="ECO:0000259" key="8">
    <source>
        <dbReference type="SMART" id="SM00861"/>
    </source>
</evidence>
<dbReference type="SMART" id="SM00861">
    <property type="entry name" value="Transket_pyr"/>
    <property type="match status" value="1"/>
</dbReference>
<organism evidence="9 10">
    <name type="scientific">Nostoc punctiforme (strain ATCC 29133 / PCC 73102)</name>
    <dbReference type="NCBI Taxonomy" id="63737"/>
    <lineage>
        <taxon>Bacteria</taxon>
        <taxon>Bacillati</taxon>
        <taxon>Cyanobacteriota</taxon>
        <taxon>Cyanophyceae</taxon>
        <taxon>Nostocales</taxon>
        <taxon>Nostocaceae</taxon>
        <taxon>Nostoc</taxon>
    </lineage>
</organism>
<dbReference type="EnsemblBacteria" id="ACC81619">
    <property type="protein sequence ID" value="ACC81619"/>
    <property type="gene ID" value="Npun_F3161"/>
</dbReference>
<evidence type="ECO:0000256" key="3">
    <source>
        <dbReference type="ARBA" id="ARBA00016138"/>
    </source>
</evidence>
<dbReference type="Proteomes" id="UP000001191">
    <property type="component" value="Chromosome"/>
</dbReference>
<dbReference type="EMBL" id="CP001037">
    <property type="protein sequence ID" value="ACC81619.1"/>
    <property type="molecule type" value="Genomic_DNA"/>
</dbReference>
<comment type="catalytic activity">
    <reaction evidence="7">
        <text>N(6)-[(R)-lipoyl]-L-lysyl-[protein] + pyruvate + H(+) = N(6)-[(R)-S(8)-acetyldihydrolipoyl]-L-lysyl-[protein] + CO2</text>
        <dbReference type="Rhea" id="RHEA:19189"/>
        <dbReference type="Rhea" id="RHEA-COMP:10474"/>
        <dbReference type="Rhea" id="RHEA-COMP:10478"/>
        <dbReference type="ChEBI" id="CHEBI:15361"/>
        <dbReference type="ChEBI" id="CHEBI:15378"/>
        <dbReference type="ChEBI" id="CHEBI:16526"/>
        <dbReference type="ChEBI" id="CHEBI:83099"/>
        <dbReference type="ChEBI" id="CHEBI:83111"/>
        <dbReference type="EC" id="1.2.4.1"/>
    </reaction>
</comment>
<dbReference type="GO" id="GO:0006086">
    <property type="term" value="P:pyruvate decarboxylation to acetyl-CoA"/>
    <property type="evidence" value="ECO:0007669"/>
    <property type="project" value="InterPro"/>
</dbReference>
<proteinExistence type="predicted"/>
<dbReference type="PANTHER" id="PTHR11624:SF96">
    <property type="entry name" value="PYRUVATE DEHYDROGENASE E1 COMPONENT SUBUNIT BETA, MITOCHONDRIAL"/>
    <property type="match status" value="1"/>
</dbReference>
<dbReference type="PhylomeDB" id="B2IYN6"/>
<dbReference type="InterPro" id="IPR027110">
    <property type="entry name" value="PDHB_mito-type"/>
</dbReference>